<dbReference type="RefSeq" id="XP_013781488.1">
    <property type="nucleotide sequence ID" value="XM_013926034.2"/>
</dbReference>
<dbReference type="CDD" id="cd18573">
    <property type="entry name" value="ABC_6TM_ABCB10_like"/>
    <property type="match status" value="1"/>
</dbReference>
<dbReference type="CDD" id="cd03249">
    <property type="entry name" value="ABC_MTABC3_MDL1_MDL2"/>
    <property type="match status" value="1"/>
</dbReference>
<dbReference type="PIRSF" id="PIRSF002773">
    <property type="entry name" value="ABC_prm/ATPase_B"/>
    <property type="match status" value="1"/>
</dbReference>
<dbReference type="SUPFAM" id="SSF90123">
    <property type="entry name" value="ABC transporter transmembrane region"/>
    <property type="match status" value="1"/>
</dbReference>
<dbReference type="InterPro" id="IPR039421">
    <property type="entry name" value="Type_1_exporter"/>
</dbReference>
<accession>A0ABM1BGE7</accession>
<evidence type="ECO:0000259" key="9">
    <source>
        <dbReference type="PROSITE" id="PS50929"/>
    </source>
</evidence>
<evidence type="ECO:0000313" key="10">
    <source>
        <dbReference type="Proteomes" id="UP000694941"/>
    </source>
</evidence>
<feature type="transmembrane region" description="Helical" evidence="7">
    <location>
        <begin position="329"/>
        <end position="350"/>
    </location>
</feature>
<evidence type="ECO:0000313" key="14">
    <source>
        <dbReference type="RefSeq" id="XP_022249452.1"/>
    </source>
</evidence>
<keyword evidence="4" id="KW-0067">ATP-binding</keyword>
<dbReference type="PROSITE" id="PS50893">
    <property type="entry name" value="ABC_TRANSPORTER_2"/>
    <property type="match status" value="1"/>
</dbReference>
<dbReference type="PANTHER" id="PTHR43394:SF1">
    <property type="entry name" value="ATP-BINDING CASSETTE SUB-FAMILY B MEMBER 10, MITOCHONDRIAL"/>
    <property type="match status" value="1"/>
</dbReference>
<dbReference type="Gene3D" id="1.20.1560.10">
    <property type="entry name" value="ABC transporter type 1, transmembrane domain"/>
    <property type="match status" value="1"/>
</dbReference>
<comment type="subcellular location">
    <subcellularLocation>
        <location evidence="1">Membrane</location>
        <topology evidence="1">Multi-pass membrane protein</topology>
    </subcellularLocation>
</comment>
<feature type="domain" description="ABC transmembrane type-1" evidence="9">
    <location>
        <begin position="106"/>
        <end position="390"/>
    </location>
</feature>
<keyword evidence="2 7" id="KW-0812">Transmembrane</keyword>
<dbReference type="RefSeq" id="XP_022249451.1">
    <property type="nucleotide sequence ID" value="XM_022393743.1"/>
</dbReference>
<dbReference type="Gene3D" id="3.40.50.300">
    <property type="entry name" value="P-loop containing nucleotide triphosphate hydrolases"/>
    <property type="match status" value="1"/>
</dbReference>
<evidence type="ECO:0000313" key="13">
    <source>
        <dbReference type="RefSeq" id="XP_022249451.1"/>
    </source>
</evidence>
<protein>
    <submittedName>
        <fullName evidence="11 12">ATP-binding cassette sub-family B member 10, mitochondrial-like</fullName>
    </submittedName>
</protein>
<gene>
    <name evidence="11 12 13 14 15" type="primary">LOC106465801</name>
</gene>
<evidence type="ECO:0000313" key="12">
    <source>
        <dbReference type="RefSeq" id="XP_022249450.1"/>
    </source>
</evidence>
<feature type="transmembrane region" description="Helical" evidence="7">
    <location>
        <begin position="247"/>
        <end position="266"/>
    </location>
</feature>
<evidence type="ECO:0000313" key="15">
    <source>
        <dbReference type="RefSeq" id="XP_022249453.1"/>
    </source>
</evidence>
<dbReference type="Pfam" id="PF00664">
    <property type="entry name" value="ABC_membrane"/>
    <property type="match status" value="1"/>
</dbReference>
<dbReference type="PROSITE" id="PS50929">
    <property type="entry name" value="ABC_TM1F"/>
    <property type="match status" value="1"/>
</dbReference>
<keyword evidence="3" id="KW-0547">Nucleotide-binding</keyword>
<evidence type="ECO:0000256" key="2">
    <source>
        <dbReference type="ARBA" id="ARBA00022692"/>
    </source>
</evidence>
<evidence type="ECO:0000256" key="4">
    <source>
        <dbReference type="ARBA" id="ARBA00022840"/>
    </source>
</evidence>
<keyword evidence="10" id="KW-1185">Reference proteome</keyword>
<feature type="transmembrane region" description="Helical" evidence="7">
    <location>
        <begin position="104"/>
        <end position="125"/>
    </location>
</feature>
<organism evidence="10 11">
    <name type="scientific">Limulus polyphemus</name>
    <name type="common">Atlantic horseshoe crab</name>
    <dbReference type="NCBI Taxonomy" id="6850"/>
    <lineage>
        <taxon>Eukaryota</taxon>
        <taxon>Metazoa</taxon>
        <taxon>Ecdysozoa</taxon>
        <taxon>Arthropoda</taxon>
        <taxon>Chelicerata</taxon>
        <taxon>Merostomata</taxon>
        <taxon>Xiphosura</taxon>
        <taxon>Limulidae</taxon>
        <taxon>Limulus</taxon>
    </lineage>
</organism>
<feature type="domain" description="ABC transporter" evidence="8">
    <location>
        <begin position="423"/>
        <end position="664"/>
    </location>
</feature>
<evidence type="ECO:0000256" key="1">
    <source>
        <dbReference type="ARBA" id="ARBA00004141"/>
    </source>
</evidence>
<dbReference type="Pfam" id="PF00005">
    <property type="entry name" value="ABC_tran"/>
    <property type="match status" value="1"/>
</dbReference>
<dbReference type="InterPro" id="IPR003439">
    <property type="entry name" value="ABC_transporter-like_ATP-bd"/>
</dbReference>
<dbReference type="Proteomes" id="UP000694941">
    <property type="component" value="Unplaced"/>
</dbReference>
<keyword evidence="5 7" id="KW-1133">Transmembrane helix</keyword>
<dbReference type="InterPro" id="IPR003593">
    <property type="entry name" value="AAA+_ATPase"/>
</dbReference>
<evidence type="ECO:0000259" key="8">
    <source>
        <dbReference type="PROSITE" id="PS50893"/>
    </source>
</evidence>
<dbReference type="InterPro" id="IPR011527">
    <property type="entry name" value="ABC1_TM_dom"/>
</dbReference>
<dbReference type="RefSeq" id="XP_022249452.1">
    <property type="nucleotide sequence ID" value="XM_022393744.1"/>
</dbReference>
<dbReference type="InterPro" id="IPR036640">
    <property type="entry name" value="ABC1_TM_sf"/>
</dbReference>
<evidence type="ECO:0000256" key="7">
    <source>
        <dbReference type="SAM" id="Phobius"/>
    </source>
</evidence>
<dbReference type="InterPro" id="IPR027417">
    <property type="entry name" value="P-loop_NTPase"/>
</dbReference>
<dbReference type="SMART" id="SM00382">
    <property type="entry name" value="AAA"/>
    <property type="match status" value="1"/>
</dbReference>
<dbReference type="InterPro" id="IPR017871">
    <property type="entry name" value="ABC_transporter-like_CS"/>
</dbReference>
<evidence type="ECO:0000313" key="11">
    <source>
        <dbReference type="RefSeq" id="XP_013781488.1"/>
    </source>
</evidence>
<dbReference type="RefSeq" id="XP_022249453.1">
    <property type="nucleotide sequence ID" value="XM_022393745.1"/>
</dbReference>
<keyword evidence="6 7" id="KW-0472">Membrane</keyword>
<dbReference type="GeneID" id="106465801"/>
<dbReference type="RefSeq" id="XP_022249450.1">
    <property type="nucleotide sequence ID" value="XM_022393742.1"/>
</dbReference>
<name>A0ABM1BGE7_LIMPO</name>
<proteinExistence type="predicted"/>
<feature type="transmembrane region" description="Helical" evidence="7">
    <location>
        <begin position="370"/>
        <end position="389"/>
    </location>
</feature>
<evidence type="ECO:0000256" key="5">
    <source>
        <dbReference type="ARBA" id="ARBA00022989"/>
    </source>
</evidence>
<evidence type="ECO:0000256" key="3">
    <source>
        <dbReference type="ARBA" id="ARBA00022741"/>
    </source>
</evidence>
<dbReference type="PROSITE" id="PS00211">
    <property type="entry name" value="ABC_TRANSPORTER_1"/>
    <property type="match status" value="1"/>
</dbReference>
<reference evidence="11 12" key="1">
    <citation type="submission" date="2025-05" db="UniProtKB">
        <authorList>
            <consortium name="RefSeq"/>
        </authorList>
    </citation>
    <scope>IDENTIFICATION</scope>
    <source>
        <tissue evidence="11 12">Muscle</tissue>
    </source>
</reference>
<feature type="transmembrane region" description="Helical" evidence="7">
    <location>
        <begin position="146"/>
        <end position="168"/>
    </location>
</feature>
<evidence type="ECO:0000256" key="6">
    <source>
        <dbReference type="ARBA" id="ARBA00023136"/>
    </source>
</evidence>
<sequence>MMHFLHFSSKLPFLAPKGSFRRVHRNSFIRHFHNSGPNISAPKFHWCALRKPVALNQSNNCLKIGTLICRFLTQKSIPSVPIKFIPPSELKRLLQLAKPEKWRLTGAVILLIVSSAVTMAFPFCLGKIIDIIYTSSPSEMKEKLTLICQILAVVFFVGGAANFGRVYLMNYSGQRVINRLRRILYDSVLKQEVAFFDRTKTGEIINRLSADTSLVGWSITMNISDGLRSSVSVVAGISMMVYTSPELALVGLVTVPPVAGLAIVYGRYLRNITKALQDSLADSTQVAEEYISNIRTVRAFAQEEQESHRYGKKISVILQLTKKESLARAIFFGSAGFCGNLVVLTVLYYGGLMMTEAHLTVGDLSAFLMYAAYVGISIGGLSSFFSELMRALGASTRLWEIVDRAPAIPLTGGLKPTAFKGDIEFHDLTFCYPNRPNVVIFDKLNLSIPAGSVLAVVGRSGSGKSTVAAMVLRFYDPTSGTVTLDGIDIRTLSPEWLRRHVAFVNQEPVLFSTSIKENIIYGCFNQSGKEICDDLVIEAAEQANAWNFIQQFPEKLNTLVGERGVMLSGGQKQRIAIARALIKDPKILLLDEATSALDAHSEYLVQEALERLMRGRTVITIAHRLSTIRNADRIAVLHERRIAEIGTYNELMYKENGLFRNLVEKQTVTA</sequence>
<dbReference type="PANTHER" id="PTHR43394">
    <property type="entry name" value="ATP-DEPENDENT PERMEASE MDL1, MITOCHONDRIAL"/>
    <property type="match status" value="1"/>
</dbReference>
<dbReference type="SUPFAM" id="SSF52540">
    <property type="entry name" value="P-loop containing nucleoside triphosphate hydrolases"/>
    <property type="match status" value="1"/>
</dbReference>